<evidence type="ECO:0000256" key="2">
    <source>
        <dbReference type="ARBA" id="ARBA00004191"/>
    </source>
</evidence>
<dbReference type="InterPro" id="IPR036188">
    <property type="entry name" value="FAD/NAD-bd_sf"/>
</dbReference>
<dbReference type="HOGENOM" id="CLU_002865_6_0_1"/>
<dbReference type="PANTHER" id="PTHR11552">
    <property type="entry name" value="GLUCOSE-METHANOL-CHOLINE GMC OXIDOREDUCTASE"/>
    <property type="match status" value="1"/>
</dbReference>
<feature type="region of interest" description="Disordered" evidence="12">
    <location>
        <begin position="634"/>
        <end position="653"/>
    </location>
</feature>
<evidence type="ECO:0000259" key="14">
    <source>
        <dbReference type="PROSITE" id="PS00624"/>
    </source>
</evidence>
<feature type="active site" description="Proton acceptor" evidence="10">
    <location>
        <position position="607"/>
    </location>
</feature>
<dbReference type="GeneID" id="27331901"/>
<keyword evidence="5" id="KW-0285">Flavoprotein</keyword>
<dbReference type="RefSeq" id="XP_016237839.1">
    <property type="nucleotide sequence ID" value="XM_016379162.1"/>
</dbReference>
<feature type="binding site" evidence="11">
    <location>
        <position position="280"/>
    </location>
    <ligand>
        <name>FAD</name>
        <dbReference type="ChEBI" id="CHEBI:57692"/>
    </ligand>
</feature>
<evidence type="ECO:0000256" key="3">
    <source>
        <dbReference type="ARBA" id="ARBA00010790"/>
    </source>
</evidence>
<dbReference type="STRING" id="91928.A0A0D2BF65"/>
<keyword evidence="7" id="KW-0560">Oxidoreductase</keyword>
<dbReference type="Pfam" id="PF05199">
    <property type="entry name" value="GMC_oxred_C"/>
    <property type="match status" value="1"/>
</dbReference>
<dbReference type="InterPro" id="IPR000172">
    <property type="entry name" value="GMC_OxRdtase_N"/>
</dbReference>
<keyword evidence="13" id="KW-0732">Signal</keyword>
<dbReference type="AlphaFoldDB" id="A0A0D2BF65"/>
<name>A0A0D2BF65_9EURO</name>
<keyword evidence="4" id="KW-0964">Secreted</keyword>
<comment type="cofactor">
    <cofactor evidence="1 11">
        <name>FAD</name>
        <dbReference type="ChEBI" id="CHEBI:57692"/>
    </cofactor>
</comment>
<dbReference type="EC" id="1.1.3.4" evidence="9"/>
<dbReference type="GO" id="GO:0046562">
    <property type="term" value="F:beta-D-glucose oxidase activity"/>
    <property type="evidence" value="ECO:0007669"/>
    <property type="project" value="UniProtKB-EC"/>
</dbReference>
<protein>
    <recommendedName>
        <fullName evidence="9">glucose oxidase</fullName>
        <ecNumber evidence="9">1.1.3.4</ecNumber>
    </recommendedName>
</protein>
<evidence type="ECO:0000256" key="11">
    <source>
        <dbReference type="PIRSR" id="PIRSR000137-2"/>
    </source>
</evidence>
<comment type="subcellular location">
    <subcellularLocation>
        <location evidence="2">Secreted</location>
        <location evidence="2">Cell wall</location>
    </subcellularLocation>
</comment>
<evidence type="ECO:0000256" key="8">
    <source>
        <dbReference type="ARBA" id="ARBA00049435"/>
    </source>
</evidence>
<proteinExistence type="inferred from homology"/>
<dbReference type="Gene3D" id="3.30.560.10">
    <property type="entry name" value="Glucose Oxidase, domain 3"/>
    <property type="match status" value="1"/>
</dbReference>
<feature type="compositionally biased region" description="Polar residues" evidence="12">
    <location>
        <begin position="634"/>
        <end position="648"/>
    </location>
</feature>
<dbReference type="EMBL" id="KN847494">
    <property type="protein sequence ID" value="KIW17623.1"/>
    <property type="molecule type" value="Genomic_DNA"/>
</dbReference>
<accession>A0A0D2BF65</accession>
<dbReference type="InterPro" id="IPR027424">
    <property type="entry name" value="Glucose_Oxidase_domain_2"/>
</dbReference>
<dbReference type="Gene3D" id="3.50.50.60">
    <property type="entry name" value="FAD/NAD(P)-binding domain"/>
    <property type="match status" value="1"/>
</dbReference>
<reference evidence="15 16" key="1">
    <citation type="submission" date="2015-01" db="EMBL/GenBank/DDBJ databases">
        <title>The Genome Sequence of Exophiala spinifera CBS89968.</title>
        <authorList>
            <consortium name="The Broad Institute Genomics Platform"/>
            <person name="Cuomo C."/>
            <person name="de Hoog S."/>
            <person name="Gorbushina A."/>
            <person name="Stielow B."/>
            <person name="Teixiera M."/>
            <person name="Abouelleil A."/>
            <person name="Chapman S.B."/>
            <person name="Priest M."/>
            <person name="Young S.K."/>
            <person name="Wortman J."/>
            <person name="Nusbaum C."/>
            <person name="Birren B."/>
        </authorList>
    </citation>
    <scope>NUCLEOTIDE SEQUENCE [LARGE SCALE GENOMIC DNA]</scope>
    <source>
        <strain evidence="15 16">CBS 89968</strain>
    </source>
</reference>
<sequence>MRPLLSTVLALGASAVLAVPVIDEASEPYELRARNIVTEIQDEYDFVVVGGGLAGLVLGGRLSEDSNHTVLVLEAGSNGDEYRERIDTPADAYYKSLWPTPLNWAYNTTPQVGMNNSQMTWPRGKTLGGSSAINGLYMNRPSEIELDAWKDMLGDMDGADNWSWDSLFAAMKKSETFSPPSQDIAQEAAITYDTSSHGSHGPVYMSYPGYTFPIVGEWSNAVSNAGIPISHDTYGGKTWGAYVSTSCINPTNWTRSYSRTGYLDPLPPRANYDVLTDAHVTRILFNSSSKAGNLSANAVEYSPDGGASKLTVKVKKEVILAGGSVGSPAVLLYSGVGPKDVLDAAGVDVVSELPGVGHHLQDHLSSTVQWSTDQATAGSIYAANGSESTDAAFLSYINSAVAYINATYIFGAGAEDFKNTILSQLDSYATTAGTDETVIAGYKAISEVTVNKIFDSPVGQIELLIGNNLNGTINIGAALQHPLSHGQVSINSSNPMDYPVINPNYLTHPADVQILREGMKTARRLGGTQPVAGNLIEEVWPGSDVESDSDWENFLRQTGYTEYHPSSTCAMLPLEQGGVVDANLRVYGLSNVRVADASVPPIAFAAHLMVSTYGIAEQASTLIRKHYNVDSIPKNTTSSIQPTKTGSPVKSPAAITSSLSSSAASASSTNGSDGSFSIQPWTLLFTISASLIFGYFL</sequence>
<dbReference type="Proteomes" id="UP000053328">
    <property type="component" value="Unassembled WGS sequence"/>
</dbReference>
<keyword evidence="6 11" id="KW-0274">FAD</keyword>
<keyword evidence="16" id="KW-1185">Reference proteome</keyword>
<dbReference type="SUPFAM" id="SSF54373">
    <property type="entry name" value="FAD-linked reductases, C-terminal domain"/>
    <property type="match status" value="1"/>
</dbReference>
<keyword evidence="4" id="KW-0134">Cell wall</keyword>
<dbReference type="InterPro" id="IPR007867">
    <property type="entry name" value="GMC_OxRtase_C"/>
</dbReference>
<evidence type="ECO:0000256" key="4">
    <source>
        <dbReference type="ARBA" id="ARBA00022512"/>
    </source>
</evidence>
<evidence type="ECO:0000313" key="16">
    <source>
        <dbReference type="Proteomes" id="UP000053328"/>
    </source>
</evidence>
<comment type="catalytic activity">
    <reaction evidence="8">
        <text>beta-D-glucose + O2 = D-glucono-1,5-lactone + H2O2</text>
        <dbReference type="Rhea" id="RHEA:11428"/>
        <dbReference type="ChEBI" id="CHEBI:15379"/>
        <dbReference type="ChEBI" id="CHEBI:15903"/>
        <dbReference type="ChEBI" id="CHEBI:16217"/>
        <dbReference type="ChEBI" id="CHEBI:16240"/>
        <dbReference type="EC" id="1.1.3.4"/>
    </reaction>
    <physiologicalReaction direction="left-to-right" evidence="8">
        <dbReference type="Rhea" id="RHEA:11429"/>
    </physiologicalReaction>
</comment>
<dbReference type="SUPFAM" id="SSF51905">
    <property type="entry name" value="FAD/NAD(P)-binding domain"/>
    <property type="match status" value="1"/>
</dbReference>
<organism evidence="15 16">
    <name type="scientific">Exophiala spinifera</name>
    <dbReference type="NCBI Taxonomy" id="91928"/>
    <lineage>
        <taxon>Eukaryota</taxon>
        <taxon>Fungi</taxon>
        <taxon>Dikarya</taxon>
        <taxon>Ascomycota</taxon>
        <taxon>Pezizomycotina</taxon>
        <taxon>Eurotiomycetes</taxon>
        <taxon>Chaetothyriomycetidae</taxon>
        <taxon>Chaetothyriales</taxon>
        <taxon>Herpotrichiellaceae</taxon>
        <taxon>Exophiala</taxon>
    </lineage>
</organism>
<evidence type="ECO:0000256" key="1">
    <source>
        <dbReference type="ARBA" id="ARBA00001974"/>
    </source>
</evidence>
<evidence type="ECO:0000256" key="10">
    <source>
        <dbReference type="PIRSR" id="PIRSR000137-1"/>
    </source>
</evidence>
<evidence type="ECO:0000256" key="7">
    <source>
        <dbReference type="ARBA" id="ARBA00023002"/>
    </source>
</evidence>
<comment type="similarity">
    <text evidence="3">Belongs to the GMC oxidoreductase family.</text>
</comment>
<dbReference type="Gene3D" id="4.10.450.10">
    <property type="entry name" value="Glucose Oxidase, domain 2"/>
    <property type="match status" value="1"/>
</dbReference>
<evidence type="ECO:0000256" key="6">
    <source>
        <dbReference type="ARBA" id="ARBA00022827"/>
    </source>
</evidence>
<feature type="domain" description="Glucose-methanol-choline oxidoreductase N-terminal" evidence="14">
    <location>
        <begin position="323"/>
        <end position="337"/>
    </location>
</feature>
<dbReference type="OrthoDB" id="269227at2759"/>
<dbReference type="PIRSF" id="PIRSF000137">
    <property type="entry name" value="Alcohol_oxidase"/>
    <property type="match status" value="1"/>
</dbReference>
<dbReference type="Pfam" id="PF00732">
    <property type="entry name" value="GMC_oxred_N"/>
    <property type="match status" value="1"/>
</dbReference>
<evidence type="ECO:0000256" key="13">
    <source>
        <dbReference type="SAM" id="SignalP"/>
    </source>
</evidence>
<dbReference type="PANTHER" id="PTHR11552:SF218">
    <property type="entry name" value="GLUCOSE-METHANOL-CHOLINE OXIDOREDUCTASE N-TERMINAL DOMAIN-CONTAINING PROTEIN"/>
    <property type="match status" value="1"/>
</dbReference>
<dbReference type="PROSITE" id="PS00624">
    <property type="entry name" value="GMC_OXRED_2"/>
    <property type="match status" value="1"/>
</dbReference>
<gene>
    <name evidence="15" type="ORF">PV08_04818</name>
</gene>
<feature type="signal peptide" evidence="13">
    <location>
        <begin position="1"/>
        <end position="18"/>
    </location>
</feature>
<evidence type="ECO:0000313" key="15">
    <source>
        <dbReference type="EMBL" id="KIW17623.1"/>
    </source>
</evidence>
<evidence type="ECO:0000256" key="5">
    <source>
        <dbReference type="ARBA" id="ARBA00022630"/>
    </source>
</evidence>
<dbReference type="InterPro" id="IPR012132">
    <property type="entry name" value="GMC_OxRdtase"/>
</dbReference>
<dbReference type="GO" id="GO:0050660">
    <property type="term" value="F:flavin adenine dinucleotide binding"/>
    <property type="evidence" value="ECO:0007669"/>
    <property type="project" value="InterPro"/>
</dbReference>
<feature type="chain" id="PRO_5002239022" description="glucose oxidase" evidence="13">
    <location>
        <begin position="19"/>
        <end position="697"/>
    </location>
</feature>
<evidence type="ECO:0000256" key="9">
    <source>
        <dbReference type="ARBA" id="ARBA00049722"/>
    </source>
</evidence>
<evidence type="ECO:0000256" key="12">
    <source>
        <dbReference type="SAM" id="MobiDB-lite"/>
    </source>
</evidence>
<dbReference type="VEuPathDB" id="FungiDB:PV08_04818"/>
<feature type="active site" description="Proton donor" evidence="10">
    <location>
        <position position="564"/>
    </location>
</feature>